<proteinExistence type="predicted"/>
<evidence type="ECO:0000313" key="2">
    <source>
        <dbReference type="Proteomes" id="UP000681340"/>
    </source>
</evidence>
<evidence type="ECO:0000313" key="1">
    <source>
        <dbReference type="EMBL" id="GIM74952.1"/>
    </source>
</evidence>
<comment type="caution">
    <text evidence="1">The sequence shown here is derived from an EMBL/GenBank/DDBJ whole genome shotgun (WGS) entry which is preliminary data.</text>
</comment>
<gene>
    <name evidence="1" type="ORF">Aau02nite_63510</name>
</gene>
<name>A0A919VT77_9ACTN</name>
<dbReference type="Gene3D" id="3.10.420.10">
    <property type="entry name" value="SecB-like"/>
    <property type="match status" value="1"/>
</dbReference>
<dbReference type="Proteomes" id="UP000681340">
    <property type="component" value="Unassembled WGS sequence"/>
</dbReference>
<keyword evidence="2" id="KW-1185">Reference proteome</keyword>
<dbReference type="SUPFAM" id="SSF54611">
    <property type="entry name" value="SecB-like"/>
    <property type="match status" value="1"/>
</dbReference>
<accession>A0A919VT77</accession>
<dbReference type="EMBL" id="BOQL01000053">
    <property type="protein sequence ID" value="GIM74952.1"/>
    <property type="molecule type" value="Genomic_DNA"/>
</dbReference>
<protein>
    <submittedName>
        <fullName evidence="1">SecB-like chaperone Rv1957</fullName>
    </submittedName>
</protein>
<organism evidence="1 2">
    <name type="scientific">Actinoplanes auranticolor</name>
    <dbReference type="NCBI Taxonomy" id="47988"/>
    <lineage>
        <taxon>Bacteria</taxon>
        <taxon>Bacillati</taxon>
        <taxon>Actinomycetota</taxon>
        <taxon>Actinomycetes</taxon>
        <taxon>Micromonosporales</taxon>
        <taxon>Micromonosporaceae</taxon>
        <taxon>Actinoplanes</taxon>
    </lineage>
</organism>
<reference evidence="1" key="1">
    <citation type="submission" date="2021-03" db="EMBL/GenBank/DDBJ databases">
        <title>Whole genome shotgun sequence of Actinoplanes auranticolor NBRC 12245.</title>
        <authorList>
            <person name="Komaki H."/>
            <person name="Tamura T."/>
        </authorList>
    </citation>
    <scope>NUCLEOTIDE SEQUENCE</scope>
    <source>
        <strain evidence="1">NBRC 12245</strain>
    </source>
</reference>
<dbReference type="InterPro" id="IPR035958">
    <property type="entry name" value="SecB-like_sf"/>
</dbReference>
<dbReference type="AlphaFoldDB" id="A0A919VT77"/>
<sequence>MKISGDLDLYAAQQEAARLAARAQVRDIRLLRSSIEMERFPGHSVHLRWSMDTDIEAERDENDGDAFVLRTKYTVKVNEVVTTVSSEEPRDLSASTEGSDDDEASLIADISFEFAALFTVERREDDSPVTDEELRAYSFTTGVFAMYPYAREYIYDTTGRVGLPPLTVGVLQLPVKRPVATA</sequence>